<feature type="region of interest" description="Disordered" evidence="1">
    <location>
        <begin position="1"/>
        <end position="31"/>
    </location>
</feature>
<dbReference type="Proteomes" id="UP000000556">
    <property type="component" value="Chromosome"/>
</dbReference>
<keyword evidence="3" id="KW-1185">Reference proteome</keyword>
<sequence>MRDTWRWTMTQNKRSGNRRTPTPELDSASLVPPTVPSVVDDVEGGKPNTVEFRATYSPLRVEFHPWANSHPEIDEEYLFLYWNDVLVDKKTFSKPIEPEELFILVPVDKLIEGPHRLHYEVTLYSDTHVSSRPLDIYIDKTPPLLPADDRLMLPDYVIREGVTEEYLAANGDKLVCTVPSFIGAEPGDVVKWFYSENGAGQEMVDMMTLTQEHIETLGPLGTSKPLELTFPGAFIRQSGNGTRYVRYEVQDRAGTQPQRALAVALESDLSLAPRELPPPRIKEAKGSDYQSTLEPGNAFDGVTFVIPDDADIRPNETVTVFWGQPGTLGGYSTSTPISPGALEYLIPSQYVPPHMSGRVELYYQIDKPDVPPSPSHYVTVRKIEGLPIVQCSDIRNRALNLRTLGESTTFTLESWPFRHTSQFVNAWIDGVESGNVTREIRLPIATALPVPSETGVMVLGSVTKTELLRLAINYQFRVSVEVSFDDKLSWLKFPDAAAQLEDKP</sequence>
<organism evidence="2 3">
    <name type="scientific">Pseudomonas putida (strain ATCC 47054 / DSM 6125 / CFBP 8728 / NCIMB 11950 / KT2440)</name>
    <dbReference type="NCBI Taxonomy" id="160488"/>
    <lineage>
        <taxon>Bacteria</taxon>
        <taxon>Pseudomonadati</taxon>
        <taxon>Pseudomonadota</taxon>
        <taxon>Gammaproteobacteria</taxon>
        <taxon>Pseudomonadales</taxon>
        <taxon>Pseudomonadaceae</taxon>
        <taxon>Pseudomonas</taxon>
    </lineage>
</organism>
<proteinExistence type="predicted"/>
<dbReference type="AlphaFoldDB" id="Q88LQ0"/>
<dbReference type="EMBL" id="AE015451">
    <property type="protein sequence ID" value="AAN67498.1"/>
    <property type="molecule type" value="Genomic_DNA"/>
</dbReference>
<feature type="compositionally biased region" description="Polar residues" evidence="1">
    <location>
        <begin position="7"/>
        <end position="20"/>
    </location>
</feature>
<reference evidence="2 3" key="2">
    <citation type="journal article" date="2016" name="Environ. Microbiol.">
        <title>The revisited genome of Pseudomonas putida KT2440 enlightens its value as a robust metabolic chassis.</title>
        <authorList>
            <person name="Belda E."/>
            <person name="van Heck R.G."/>
            <person name="Lopez-Sanchez M.J."/>
            <person name="Cruveiller S."/>
            <person name="Barbe V."/>
            <person name="Fraser C."/>
            <person name="Klenk H.P."/>
            <person name="Petersen J."/>
            <person name="Morgat A."/>
            <person name="Nikel P.I."/>
            <person name="Vallenet D."/>
            <person name="Rouy Z."/>
            <person name="Sekowska A."/>
            <person name="Martins Dos Santos V.A."/>
            <person name="de Lorenzo V."/>
            <person name="Danchin A."/>
            <person name="Medigue C."/>
        </authorList>
    </citation>
    <scope>NUCLEOTIDE SEQUENCE [LARGE SCALE GENOMIC DNA]</scope>
    <source>
        <strain evidence="3">ATCC 47054 / DSM 6125 / CFBP 8728 / NCIMB 11950 / KT2440</strain>
    </source>
</reference>
<dbReference type="DNASU" id="1043216"/>
<dbReference type="HOGENOM" id="CLU_564826_0_0_6"/>
<dbReference type="PATRIC" id="fig|160488.4.peg.1982"/>
<dbReference type="PaxDb" id="160488-PP_1879"/>
<protein>
    <submittedName>
        <fullName evidence="2">Uncharacterized protein</fullName>
    </submittedName>
</protein>
<accession>Q88LQ0</accession>
<reference evidence="2 3" key="1">
    <citation type="journal article" date="2002" name="Environ. Microbiol.">
        <title>Complete genome sequence and comparative analysis of the metabolically versatile Pseudomonas putida KT2440.</title>
        <authorList>
            <person name="Nelson K.E."/>
            <person name="Weinel C."/>
            <person name="Paulsen I.T."/>
            <person name="Dodson R.J."/>
            <person name="Hilbert H."/>
            <person name="Martins dos Santos V.A."/>
            <person name="Fouts D.E."/>
            <person name="Gill S.R."/>
            <person name="Pop M."/>
            <person name="Holmes M."/>
            <person name="Brinkac L."/>
            <person name="Beanan M."/>
            <person name="DeBoy R.T."/>
            <person name="Daugherty S."/>
            <person name="Kolonay J."/>
            <person name="Madupu R."/>
            <person name="Nelson W."/>
            <person name="White O."/>
            <person name="Peterson J."/>
            <person name="Khouri H."/>
            <person name="Hance I."/>
            <person name="Chris Lee P."/>
            <person name="Holtzapple E."/>
            <person name="Scanlan D."/>
            <person name="Tran K."/>
            <person name="Moazzez A."/>
            <person name="Utterback T."/>
            <person name="Rizzo M."/>
            <person name="Lee K."/>
            <person name="Kosack D."/>
            <person name="Moestl D."/>
            <person name="Wedler H."/>
            <person name="Lauber J."/>
            <person name="Stjepandic D."/>
            <person name="Hoheisel J."/>
            <person name="Straetz M."/>
            <person name="Heim S."/>
            <person name="Kiewitz C."/>
            <person name="Eisen J.A."/>
            <person name="Timmis K.N."/>
            <person name="Dusterhoft A."/>
            <person name="Tummler B."/>
            <person name="Fraser C.M."/>
        </authorList>
    </citation>
    <scope>NUCLEOTIDE SEQUENCE [LARGE SCALE GENOMIC DNA]</scope>
    <source>
        <strain evidence="3">ATCC 47054 / DSM 6125 / CFBP 8728 / NCIMB 11950 / KT2440</strain>
    </source>
</reference>
<dbReference type="BioCyc" id="PPUT160488:G1G01-1988-MONOMER"/>
<dbReference type="PhylomeDB" id="Q88LQ0"/>
<name>Q88LQ0_PSEPK</name>
<dbReference type="OrthoDB" id="7031383at2"/>
<evidence type="ECO:0000313" key="2">
    <source>
        <dbReference type="EMBL" id="AAN67498.1"/>
    </source>
</evidence>
<evidence type="ECO:0000256" key="1">
    <source>
        <dbReference type="SAM" id="MobiDB-lite"/>
    </source>
</evidence>
<dbReference type="KEGG" id="ppu:PP_1879"/>
<evidence type="ECO:0000313" key="3">
    <source>
        <dbReference type="Proteomes" id="UP000000556"/>
    </source>
</evidence>
<gene>
    <name evidence="2" type="ordered locus">PP_1879</name>
</gene>